<dbReference type="Gene3D" id="3.40.630.30">
    <property type="match status" value="1"/>
</dbReference>
<dbReference type="InterPro" id="IPR016181">
    <property type="entry name" value="Acyl_CoA_acyltransferase"/>
</dbReference>
<dbReference type="OrthoDB" id="120213at2157"/>
<evidence type="ECO:0000313" key="2">
    <source>
        <dbReference type="EMBL" id="SFM79442.1"/>
    </source>
</evidence>
<dbReference type="Pfam" id="PF13302">
    <property type="entry name" value="Acetyltransf_3"/>
    <property type="match status" value="1"/>
</dbReference>
<name>A0A1I4TRL5_9EURY</name>
<accession>A0A1I4TRL5</accession>
<evidence type="ECO:0000313" key="3">
    <source>
        <dbReference type="Proteomes" id="UP000198535"/>
    </source>
</evidence>
<dbReference type="PANTHER" id="PTHR43328">
    <property type="entry name" value="ACETYLTRANSFERASE-RELATED"/>
    <property type="match status" value="1"/>
</dbReference>
<dbReference type="GO" id="GO:0016747">
    <property type="term" value="F:acyltransferase activity, transferring groups other than amino-acyl groups"/>
    <property type="evidence" value="ECO:0007669"/>
    <property type="project" value="InterPro"/>
</dbReference>
<protein>
    <submittedName>
        <fullName evidence="2">Protein N-acetyltransferase, RimJ/RimL family</fullName>
    </submittedName>
</protein>
<gene>
    <name evidence="2" type="ORF">SAMN04488696_2422</name>
</gene>
<keyword evidence="3" id="KW-1185">Reference proteome</keyword>
<dbReference type="InterPro" id="IPR000182">
    <property type="entry name" value="GNAT_dom"/>
</dbReference>
<dbReference type="CDD" id="cd04301">
    <property type="entry name" value="NAT_SF"/>
    <property type="match status" value="1"/>
</dbReference>
<reference evidence="3" key="1">
    <citation type="submission" date="2016-10" db="EMBL/GenBank/DDBJ databases">
        <authorList>
            <person name="Varghese N."/>
            <person name="Submissions S."/>
        </authorList>
    </citation>
    <scope>NUCLEOTIDE SEQUENCE [LARGE SCALE GENOMIC DNA]</scope>
    <source>
        <strain evidence="3">Mob M</strain>
    </source>
</reference>
<dbReference type="PROSITE" id="PS51186">
    <property type="entry name" value="GNAT"/>
    <property type="match status" value="1"/>
</dbReference>
<proteinExistence type="predicted"/>
<dbReference type="STRING" id="487685.SAMN04488696_2422"/>
<dbReference type="AlphaFoldDB" id="A0A1I4TRL5"/>
<feature type="domain" description="N-acetyltransferase" evidence="1">
    <location>
        <begin position="13"/>
        <end position="177"/>
    </location>
</feature>
<dbReference type="SUPFAM" id="SSF55729">
    <property type="entry name" value="Acyl-CoA N-acyltransferases (Nat)"/>
    <property type="match status" value="1"/>
</dbReference>
<keyword evidence="2" id="KW-0808">Transferase</keyword>
<dbReference type="PANTHER" id="PTHR43328:SF1">
    <property type="entry name" value="N-ACETYLTRANSFERASE DOMAIN-CONTAINING PROTEIN"/>
    <property type="match status" value="1"/>
</dbReference>
<dbReference type="Proteomes" id="UP000198535">
    <property type="component" value="Unassembled WGS sequence"/>
</dbReference>
<dbReference type="RefSeq" id="WP_091937270.1">
    <property type="nucleotide sequence ID" value="NZ_FOUJ01000005.1"/>
</dbReference>
<evidence type="ECO:0000259" key="1">
    <source>
        <dbReference type="PROSITE" id="PS51186"/>
    </source>
</evidence>
<sequence length="179" mass="20415">MEDNDIKIETDEFILRPWKEEDAKRLAVIANNRKIVDNLRDGIPHPYSIDDARQFITLASQNYTSSKVFAIEINGEASGSIGAFIEDNVHRKTAELGYYLAEEYWGKGIMTKVLRSMAKYLFENFDLIRVYAQPFANNTGSRRALEKAGFRLEGTLKNNVIKNGVVQDDCIYAILKDEL</sequence>
<organism evidence="2 3">
    <name type="scientific">Methanolobus profundi</name>
    <dbReference type="NCBI Taxonomy" id="487685"/>
    <lineage>
        <taxon>Archaea</taxon>
        <taxon>Methanobacteriati</taxon>
        <taxon>Methanobacteriota</taxon>
        <taxon>Stenosarchaea group</taxon>
        <taxon>Methanomicrobia</taxon>
        <taxon>Methanosarcinales</taxon>
        <taxon>Methanosarcinaceae</taxon>
        <taxon>Methanolobus</taxon>
    </lineage>
</organism>
<dbReference type="EMBL" id="FOUJ01000005">
    <property type="protein sequence ID" value="SFM79442.1"/>
    <property type="molecule type" value="Genomic_DNA"/>
</dbReference>